<name>A0A4R7NDI5_9GAMM</name>
<proteinExistence type="predicted"/>
<dbReference type="AlphaFoldDB" id="A0A4R7NDI5"/>
<keyword evidence="1" id="KW-0812">Transmembrane</keyword>
<dbReference type="EMBL" id="SOBR01000014">
    <property type="protein sequence ID" value="TDU18090.1"/>
    <property type="molecule type" value="Genomic_DNA"/>
</dbReference>
<organism evidence="2 3">
    <name type="scientific">Chromohalobacter marismortui</name>
    <dbReference type="NCBI Taxonomy" id="42055"/>
    <lineage>
        <taxon>Bacteria</taxon>
        <taxon>Pseudomonadati</taxon>
        <taxon>Pseudomonadota</taxon>
        <taxon>Gammaproteobacteria</taxon>
        <taxon>Oceanospirillales</taxon>
        <taxon>Halomonadaceae</taxon>
        <taxon>Chromohalobacter</taxon>
    </lineage>
</organism>
<keyword evidence="1" id="KW-0472">Membrane</keyword>
<sequence length="30" mass="3763">MTMPYWQAAIPLLMLWVPFIVFIWVVKRRR</sequence>
<dbReference type="Proteomes" id="UP000295380">
    <property type="component" value="Unassembled WGS sequence"/>
</dbReference>
<comment type="caution">
    <text evidence="2">The sequence shown here is derived from an EMBL/GenBank/DDBJ whole genome shotgun (WGS) entry which is preliminary data.</text>
</comment>
<evidence type="ECO:0000256" key="1">
    <source>
        <dbReference type="SAM" id="Phobius"/>
    </source>
</evidence>
<keyword evidence="3" id="KW-1185">Reference proteome</keyword>
<keyword evidence="1" id="KW-1133">Transmembrane helix</keyword>
<gene>
    <name evidence="2" type="ORF">C8E00_11418</name>
</gene>
<feature type="transmembrane region" description="Helical" evidence="1">
    <location>
        <begin position="6"/>
        <end position="26"/>
    </location>
</feature>
<evidence type="ECO:0000313" key="3">
    <source>
        <dbReference type="Proteomes" id="UP000295380"/>
    </source>
</evidence>
<evidence type="ECO:0000313" key="2">
    <source>
        <dbReference type="EMBL" id="TDU18090.1"/>
    </source>
</evidence>
<accession>A0A4R7NDI5</accession>
<reference evidence="2 3" key="1">
    <citation type="submission" date="2019-03" db="EMBL/GenBank/DDBJ databases">
        <title>Genomic Encyclopedia of Type Strains, Phase IV (KMG-IV): sequencing the most valuable type-strain genomes for metagenomic binning, comparative biology and taxonomic classification.</title>
        <authorList>
            <person name="Goeker M."/>
        </authorList>
    </citation>
    <scope>NUCLEOTIDE SEQUENCE [LARGE SCALE GENOMIC DNA]</scope>
    <source>
        <strain evidence="2 3">DSM 6770</strain>
    </source>
</reference>
<protein>
    <submittedName>
        <fullName evidence="2">Uncharacterized protein</fullName>
    </submittedName>
</protein>